<feature type="compositionally biased region" description="Pro residues" evidence="1">
    <location>
        <begin position="37"/>
        <end position="53"/>
    </location>
</feature>
<evidence type="ECO:0000313" key="2">
    <source>
        <dbReference type="EMBL" id="EEN49539.1"/>
    </source>
</evidence>
<feature type="region of interest" description="Disordered" evidence="1">
    <location>
        <begin position="1"/>
        <end position="100"/>
    </location>
</feature>
<dbReference type="EMBL" id="GG666611">
    <property type="protein sequence ID" value="EEN49539.1"/>
    <property type="molecule type" value="Genomic_DNA"/>
</dbReference>
<protein>
    <submittedName>
        <fullName evidence="2">Uncharacterized protein</fullName>
    </submittedName>
</protein>
<dbReference type="PANTHER" id="PTHR23276:SF2">
    <property type="entry name" value="PROTEIN PRRC1"/>
    <property type="match status" value="1"/>
</dbReference>
<feature type="compositionally biased region" description="Low complexity" evidence="1">
    <location>
        <begin position="19"/>
        <end position="36"/>
    </location>
</feature>
<organism>
    <name type="scientific">Branchiostoma floridae</name>
    <name type="common">Florida lancelet</name>
    <name type="synonym">Amphioxus</name>
    <dbReference type="NCBI Taxonomy" id="7739"/>
    <lineage>
        <taxon>Eukaryota</taxon>
        <taxon>Metazoa</taxon>
        <taxon>Chordata</taxon>
        <taxon>Cephalochordata</taxon>
        <taxon>Leptocardii</taxon>
        <taxon>Amphioxiformes</taxon>
        <taxon>Branchiostomatidae</taxon>
        <taxon>Branchiostoma</taxon>
    </lineage>
</organism>
<dbReference type="InterPro" id="IPR026534">
    <property type="entry name" value="PRRC1"/>
</dbReference>
<dbReference type="InterPro" id="IPR029001">
    <property type="entry name" value="ITPase-like_fam"/>
</dbReference>
<dbReference type="eggNOG" id="ENOG502QUZV">
    <property type="taxonomic scope" value="Eukaryota"/>
</dbReference>
<dbReference type="FunCoup" id="C3ZD28">
    <property type="interactions" value="290"/>
</dbReference>
<dbReference type="PANTHER" id="PTHR23276">
    <property type="entry name" value="PROTEIN PRRC1"/>
    <property type="match status" value="1"/>
</dbReference>
<gene>
    <name evidence="2" type="ORF">BRAFLDRAFT_88537</name>
</gene>
<dbReference type="InParanoid" id="C3ZD28"/>
<dbReference type="SUPFAM" id="SSF52972">
    <property type="entry name" value="ITPase-like"/>
    <property type="match status" value="1"/>
</dbReference>
<proteinExistence type="predicted"/>
<sequence length="410" mass="43144">MMEEVSGEDSPAVSPLPPVSTAAPPTSSATAAAPGTPAAPPPMGTPHQTPPTGPAQTFSPLQTPPPGPGFPGYQPPPPAVSTMYSPQPPPPPVSTMYSPQPGANPYSMPVGTPSRTAMPTVPLGVGQSPLAAGPAEGVQAGITFPEASVDPQDDMRYRGGGSSGAGLWGWVTGNPLMQKVVEKTKSSVETMITTMDPGMTPYIKSGGDIDIVVASDKQVKVDAVRAAFQKVFGKATVTGEASQSNIAPQPVGYAAGLKQYVYLFVYLLIGCQGAQERMESLRRNGVIHEKQPCVSVENFIAELLPDKWFDIGCVVLQDPLNGVTLEMFTQATPVPPEAVTRAQDETPPDYNLRWSGLAVTCGEAIERTVPGVHHTDWHRAFTGMSRQDMIFSAAVALAGMYKQRLPAKTV</sequence>
<name>C3ZD28_BRAFL</name>
<accession>C3ZD28</accession>
<feature type="compositionally biased region" description="Pro residues" evidence="1">
    <location>
        <begin position="62"/>
        <end position="79"/>
    </location>
</feature>
<evidence type="ECO:0000256" key="1">
    <source>
        <dbReference type="SAM" id="MobiDB-lite"/>
    </source>
</evidence>
<dbReference type="Gene3D" id="3.90.950.10">
    <property type="match status" value="2"/>
</dbReference>
<dbReference type="AlphaFoldDB" id="C3ZD28"/>
<reference evidence="2" key="1">
    <citation type="journal article" date="2008" name="Nature">
        <title>The amphioxus genome and the evolution of the chordate karyotype.</title>
        <authorList>
            <consortium name="US DOE Joint Genome Institute (JGI-PGF)"/>
            <person name="Putnam N.H."/>
            <person name="Butts T."/>
            <person name="Ferrier D.E.K."/>
            <person name="Furlong R.F."/>
            <person name="Hellsten U."/>
            <person name="Kawashima T."/>
            <person name="Robinson-Rechavi M."/>
            <person name="Shoguchi E."/>
            <person name="Terry A."/>
            <person name="Yu J.-K."/>
            <person name="Benito-Gutierrez E.L."/>
            <person name="Dubchak I."/>
            <person name="Garcia-Fernandez J."/>
            <person name="Gibson-Brown J.J."/>
            <person name="Grigoriev I.V."/>
            <person name="Horton A.C."/>
            <person name="de Jong P.J."/>
            <person name="Jurka J."/>
            <person name="Kapitonov V.V."/>
            <person name="Kohara Y."/>
            <person name="Kuroki Y."/>
            <person name="Lindquist E."/>
            <person name="Lucas S."/>
            <person name="Osoegawa K."/>
            <person name="Pennacchio L.A."/>
            <person name="Salamov A.A."/>
            <person name="Satou Y."/>
            <person name="Sauka-Spengler T."/>
            <person name="Schmutz J."/>
            <person name="Shin-I T."/>
            <person name="Toyoda A."/>
            <person name="Bronner-Fraser M."/>
            <person name="Fujiyama A."/>
            <person name="Holland L.Z."/>
            <person name="Holland P.W.H."/>
            <person name="Satoh N."/>
            <person name="Rokhsar D.S."/>
        </authorList>
    </citation>
    <scope>NUCLEOTIDE SEQUENCE [LARGE SCALE GENOMIC DNA]</scope>
    <source>
        <strain evidence="2">S238N-H82</strain>
        <tissue evidence="2">Testes</tissue>
    </source>
</reference>